<dbReference type="Gene3D" id="2.60.120.200">
    <property type="match status" value="1"/>
</dbReference>
<name>A0A8C4K7C5_DRONO</name>
<dbReference type="AlphaFoldDB" id="A0A8C4K7C5"/>
<evidence type="ECO:0000256" key="3">
    <source>
        <dbReference type="ARBA" id="ARBA00022824"/>
    </source>
</evidence>
<dbReference type="Pfam" id="PF00262">
    <property type="entry name" value="Calreticulin"/>
    <property type="match status" value="1"/>
</dbReference>
<dbReference type="PANTHER" id="PTHR11073">
    <property type="entry name" value="CALRETICULIN AND CALNEXIN"/>
    <property type="match status" value="1"/>
</dbReference>
<evidence type="ECO:0000256" key="1">
    <source>
        <dbReference type="ARBA" id="ARBA00004240"/>
    </source>
</evidence>
<sequence>MLRDFSFSHNSFIIPFRCIIRTSYCTCHFKGGPDICGSETKKVHVILNYKNKPHPIKKSIRCKVDGYTHLYTLIIRPDQTYEVKIDNEMVASGNLEDDLDFLPPRKINDPRVKKPSDWDDRVQIDDPNDSWVQTIYVK</sequence>
<evidence type="ECO:0000313" key="5">
    <source>
        <dbReference type="Ensembl" id="ENSDNVP00000020336.1"/>
    </source>
</evidence>
<dbReference type="GO" id="GO:0005789">
    <property type="term" value="C:endoplasmic reticulum membrane"/>
    <property type="evidence" value="ECO:0007669"/>
    <property type="project" value="TreeGrafter"/>
</dbReference>
<dbReference type="GO" id="GO:0036503">
    <property type="term" value="P:ERAD pathway"/>
    <property type="evidence" value="ECO:0007669"/>
    <property type="project" value="TreeGrafter"/>
</dbReference>
<keyword evidence="4" id="KW-0143">Chaperone</keyword>
<comment type="similarity">
    <text evidence="2 4">Belongs to the calreticulin family.</text>
</comment>
<proteinExistence type="inferred from homology"/>
<evidence type="ECO:0000256" key="4">
    <source>
        <dbReference type="RuleBase" id="RU362126"/>
    </source>
</evidence>
<dbReference type="SUPFAM" id="SSF49899">
    <property type="entry name" value="Concanavalin A-like lectins/glucanases"/>
    <property type="match status" value="1"/>
</dbReference>
<evidence type="ECO:0000256" key="2">
    <source>
        <dbReference type="ARBA" id="ARBA00010983"/>
    </source>
</evidence>
<reference evidence="5" key="1">
    <citation type="submission" date="2025-08" db="UniProtKB">
        <authorList>
            <consortium name="Ensembl"/>
        </authorList>
    </citation>
    <scope>IDENTIFICATION</scope>
</reference>
<dbReference type="InterPro" id="IPR013320">
    <property type="entry name" value="ConA-like_dom_sf"/>
</dbReference>
<organism evidence="5 6">
    <name type="scientific">Dromaius novaehollandiae</name>
    <name type="common">Emu</name>
    <dbReference type="NCBI Taxonomy" id="8790"/>
    <lineage>
        <taxon>Eukaryota</taxon>
        <taxon>Metazoa</taxon>
        <taxon>Chordata</taxon>
        <taxon>Craniata</taxon>
        <taxon>Vertebrata</taxon>
        <taxon>Euteleostomi</taxon>
        <taxon>Archelosauria</taxon>
        <taxon>Archosauria</taxon>
        <taxon>Dinosauria</taxon>
        <taxon>Saurischia</taxon>
        <taxon>Theropoda</taxon>
        <taxon>Coelurosauria</taxon>
        <taxon>Aves</taxon>
        <taxon>Palaeognathae</taxon>
        <taxon>Casuariiformes</taxon>
        <taxon>Dromaiidae</taxon>
        <taxon>Dromaius</taxon>
    </lineage>
</organism>
<keyword evidence="3 4" id="KW-0256">Endoplasmic reticulum</keyword>
<keyword evidence="6" id="KW-1185">Reference proteome</keyword>
<dbReference type="GO" id="GO:0005509">
    <property type="term" value="F:calcium ion binding"/>
    <property type="evidence" value="ECO:0007669"/>
    <property type="project" value="InterPro"/>
</dbReference>
<dbReference type="Ensembl" id="ENSDNVT00000024516.1">
    <property type="protein sequence ID" value="ENSDNVP00000020336.1"/>
    <property type="gene ID" value="ENSDNVG00000014249.1"/>
</dbReference>
<dbReference type="InterPro" id="IPR001580">
    <property type="entry name" value="Calret/calnex"/>
</dbReference>
<protein>
    <submittedName>
        <fullName evidence="5">Uncharacterized protein</fullName>
    </submittedName>
</protein>
<dbReference type="Proteomes" id="UP000694423">
    <property type="component" value="Unplaced"/>
</dbReference>
<evidence type="ECO:0000313" key="6">
    <source>
        <dbReference type="Proteomes" id="UP000694423"/>
    </source>
</evidence>
<dbReference type="GO" id="GO:0006457">
    <property type="term" value="P:protein folding"/>
    <property type="evidence" value="ECO:0007669"/>
    <property type="project" value="InterPro"/>
</dbReference>
<dbReference type="PANTHER" id="PTHR11073:SF3">
    <property type="entry name" value="CALRETICULIN-3"/>
    <property type="match status" value="1"/>
</dbReference>
<accession>A0A8C4K7C5</accession>
<comment type="subcellular location">
    <subcellularLocation>
        <location evidence="1">Endoplasmic reticulum</location>
    </subcellularLocation>
</comment>
<dbReference type="PRINTS" id="PR00626">
    <property type="entry name" value="CALRETICULIN"/>
</dbReference>
<dbReference type="GO" id="GO:0051082">
    <property type="term" value="F:unfolded protein binding"/>
    <property type="evidence" value="ECO:0007669"/>
    <property type="project" value="InterPro"/>
</dbReference>
<reference evidence="5" key="2">
    <citation type="submission" date="2025-09" db="UniProtKB">
        <authorList>
            <consortium name="Ensembl"/>
        </authorList>
    </citation>
    <scope>IDENTIFICATION</scope>
</reference>